<dbReference type="Pfam" id="PF04294">
    <property type="entry name" value="VanW"/>
    <property type="match status" value="1"/>
</dbReference>
<proteinExistence type="predicted"/>
<dbReference type="EMBL" id="PEYW01000047">
    <property type="protein sequence ID" value="PIS20550.1"/>
    <property type="molecule type" value="Genomic_DNA"/>
</dbReference>
<evidence type="ECO:0000259" key="2">
    <source>
        <dbReference type="Pfam" id="PF12229"/>
    </source>
</evidence>
<dbReference type="PANTHER" id="PTHR35788">
    <property type="entry name" value="EXPORTED PROTEIN-RELATED"/>
    <property type="match status" value="1"/>
</dbReference>
<keyword evidence="1" id="KW-0472">Membrane</keyword>
<feature type="domain" description="YoaR-like putative peptidoglycan binding" evidence="2">
    <location>
        <begin position="93"/>
        <end position="197"/>
    </location>
</feature>
<reference evidence="4" key="1">
    <citation type="submission" date="2017-09" db="EMBL/GenBank/DDBJ databases">
        <title>Depth-based differentiation of microbial function through sediment-hosted aquifers and enrichment of novel symbionts in the deep terrestrial subsurface.</title>
        <authorList>
            <person name="Probst A.J."/>
            <person name="Ladd B."/>
            <person name="Jarett J.K."/>
            <person name="Geller-Mcgrath D.E."/>
            <person name="Sieber C.M.K."/>
            <person name="Emerson J.B."/>
            <person name="Anantharaman K."/>
            <person name="Thomas B.C."/>
            <person name="Malmstrom R."/>
            <person name="Stieglmeier M."/>
            <person name="Klingl A."/>
            <person name="Woyke T."/>
            <person name="Ryan C.M."/>
            <person name="Banfield J.F."/>
        </authorList>
    </citation>
    <scope>NUCLEOTIDE SEQUENCE [LARGE SCALE GENOMIC DNA]</scope>
</reference>
<dbReference type="InterPro" id="IPR007391">
    <property type="entry name" value="Vancomycin_resist_VanW"/>
</dbReference>
<accession>A0A2H0X6K0</accession>
<evidence type="ECO:0000313" key="3">
    <source>
        <dbReference type="EMBL" id="PIS20550.1"/>
    </source>
</evidence>
<protein>
    <recommendedName>
        <fullName evidence="2">YoaR-like putative peptidoglycan binding domain-containing protein</fullName>
    </recommendedName>
</protein>
<dbReference type="Proteomes" id="UP000231414">
    <property type="component" value="Unassembled WGS sequence"/>
</dbReference>
<organism evidence="3 4">
    <name type="scientific">candidate division WWE3 bacterium CG08_land_8_20_14_0_20_43_13</name>
    <dbReference type="NCBI Taxonomy" id="1975087"/>
    <lineage>
        <taxon>Bacteria</taxon>
        <taxon>Katanobacteria</taxon>
    </lineage>
</organism>
<dbReference type="PANTHER" id="PTHR35788:SF1">
    <property type="entry name" value="EXPORTED PROTEIN"/>
    <property type="match status" value="1"/>
</dbReference>
<sequence>MARFQFKKLFTSHKRLAFVTKTAGYFLLLFPVTVFVSYHAAYLNKSYPGVRIGPLSLGNRSREQLENELADYFSNFKDPSLRIDFGGKTLFFNLTDYGFNYDSAQTANAVLSVGRSKNILNNLKEKWLAWRFGFSKEPVLSFSPGGLAALSLDVAARPDSPTVQPVLSLINGQVVVNAGSGQILDRQALEEQMKLALESFSFTIQGQEYLLPVNYSELDWPQILSRVQSLVNKPVSLSLGKEFSRVITKQELLSFIDFYAYLDYSLKPILLAKANIVNLSSYVNQLAISINRDPQTETYKLENPDESDPSKIRVGLFLPSKEGQILNEPVLLSSLSSLVESSELSPEELILELPVTYQIPAPPQQVNPWGLQELVGLGESNFAGSSANRIYNLSLGSSRLHGLLIAPGTEFSFNQSVGEVTDKTGYKSAYVISQGRTVLGIGGGMCQVSTTMFRAALDAGLPITQRFAHDYRVHYYEPPVGIDATVFQPSVDLKFINDTSGYLLLQTQVLPQEQKLIFYLYGMDDGRQVTISEPIIHYQVPPPAVLYQDDPTLPSGKIIQVDWAAWGAKVSFGRKVVRGDQVLQNDTFVSIYRPWQAVYLRGAGPAL</sequence>
<evidence type="ECO:0000313" key="4">
    <source>
        <dbReference type="Proteomes" id="UP000231414"/>
    </source>
</evidence>
<gene>
    <name evidence="3" type="ORF">COT52_03140</name>
</gene>
<name>A0A2H0X6K0_UNCKA</name>
<dbReference type="InterPro" id="IPR022029">
    <property type="entry name" value="YoaR-like_PG-bd"/>
</dbReference>
<evidence type="ECO:0000256" key="1">
    <source>
        <dbReference type="SAM" id="Phobius"/>
    </source>
</evidence>
<dbReference type="AlphaFoldDB" id="A0A2H0X6K0"/>
<feature type="transmembrane region" description="Helical" evidence="1">
    <location>
        <begin position="23"/>
        <end position="42"/>
    </location>
</feature>
<dbReference type="InterPro" id="IPR052913">
    <property type="entry name" value="Glycopeptide_resist_protein"/>
</dbReference>
<dbReference type="Pfam" id="PF12229">
    <property type="entry name" value="PG_binding_4"/>
    <property type="match status" value="1"/>
</dbReference>
<comment type="caution">
    <text evidence="3">The sequence shown here is derived from an EMBL/GenBank/DDBJ whole genome shotgun (WGS) entry which is preliminary data.</text>
</comment>
<keyword evidence="1" id="KW-0812">Transmembrane</keyword>
<keyword evidence="1" id="KW-1133">Transmembrane helix</keyword>